<evidence type="ECO:0000256" key="1">
    <source>
        <dbReference type="ARBA" id="ARBA00004141"/>
    </source>
</evidence>
<evidence type="ECO:0000256" key="3">
    <source>
        <dbReference type="ARBA" id="ARBA00022692"/>
    </source>
</evidence>
<keyword evidence="4" id="KW-0769">Symport</keyword>
<dbReference type="InParanoid" id="A0A1W4WUT9"/>
<dbReference type="Gene3D" id="1.20.1250.20">
    <property type="entry name" value="MFS general substrate transporter like domains"/>
    <property type="match status" value="1"/>
</dbReference>
<dbReference type="KEGG" id="apln:108736044"/>
<reference evidence="9" key="1">
    <citation type="submission" date="2025-08" db="UniProtKB">
        <authorList>
            <consortium name="RefSeq"/>
        </authorList>
    </citation>
    <scope>IDENTIFICATION</scope>
    <source>
        <tissue evidence="9">Entire body</tissue>
    </source>
</reference>
<proteinExistence type="predicted"/>
<dbReference type="OrthoDB" id="2985014at2759"/>
<dbReference type="GO" id="GO:0015293">
    <property type="term" value="F:symporter activity"/>
    <property type="evidence" value="ECO:0007669"/>
    <property type="project" value="UniProtKB-KW"/>
</dbReference>
<dbReference type="RefSeq" id="XP_018323810.1">
    <property type="nucleotide sequence ID" value="XM_018468308.1"/>
</dbReference>
<dbReference type="InterPro" id="IPR050382">
    <property type="entry name" value="MFS_Na/Anion_cotransporter"/>
</dbReference>
<comment type="subcellular location">
    <subcellularLocation>
        <location evidence="1">Membrane</location>
        <topology evidence="1">Multi-pass membrane protein</topology>
    </subcellularLocation>
</comment>
<keyword evidence="8" id="KW-1185">Reference proteome</keyword>
<evidence type="ECO:0000256" key="6">
    <source>
        <dbReference type="ARBA" id="ARBA00023136"/>
    </source>
</evidence>
<keyword evidence="3 7" id="KW-0812">Transmembrane</keyword>
<accession>A0A1W4WUT9</accession>
<dbReference type="SUPFAM" id="SSF103473">
    <property type="entry name" value="MFS general substrate transporter"/>
    <property type="match status" value="1"/>
</dbReference>
<protein>
    <submittedName>
        <fullName evidence="9">Vesicular glutamate transporter 3-like</fullName>
    </submittedName>
</protein>
<evidence type="ECO:0000256" key="4">
    <source>
        <dbReference type="ARBA" id="ARBA00022847"/>
    </source>
</evidence>
<dbReference type="InterPro" id="IPR036259">
    <property type="entry name" value="MFS_trans_sf"/>
</dbReference>
<dbReference type="GO" id="GO:0006820">
    <property type="term" value="P:monoatomic anion transport"/>
    <property type="evidence" value="ECO:0007669"/>
    <property type="project" value="TreeGrafter"/>
</dbReference>
<evidence type="ECO:0000313" key="9">
    <source>
        <dbReference type="RefSeq" id="XP_018323810.1"/>
    </source>
</evidence>
<keyword evidence="5 7" id="KW-1133">Transmembrane helix</keyword>
<feature type="transmembrane region" description="Helical" evidence="7">
    <location>
        <begin position="54"/>
        <end position="78"/>
    </location>
</feature>
<dbReference type="FunFam" id="1.20.1250.20:FF:000003">
    <property type="entry name" value="Solute carrier family 17 member 3"/>
    <property type="match status" value="1"/>
</dbReference>
<evidence type="ECO:0000256" key="2">
    <source>
        <dbReference type="ARBA" id="ARBA00022448"/>
    </source>
</evidence>
<evidence type="ECO:0000256" key="5">
    <source>
        <dbReference type="ARBA" id="ARBA00022989"/>
    </source>
</evidence>
<sequence length="138" mass="14888">MGLGVAMLVLGLYQENATSTLATVLLVLAGGISAASTGGFLCNHLDLSPVYAGTIMGITNTISNALSIFSPLLVGVFVKDKTNSSQWSNVFYLTAGINFLGGLFYVVFATGERQEWNYYDKQQKKDEENSESEGHLHK</sequence>
<feature type="transmembrane region" description="Helical" evidence="7">
    <location>
        <begin position="20"/>
        <end position="42"/>
    </location>
</feature>
<dbReference type="STRING" id="224129.A0A1W4WUT9"/>
<keyword evidence="2" id="KW-0813">Transport</keyword>
<dbReference type="Proteomes" id="UP000192223">
    <property type="component" value="Unplaced"/>
</dbReference>
<name>A0A1W4WUT9_AGRPL</name>
<organism evidence="8 9">
    <name type="scientific">Agrilus planipennis</name>
    <name type="common">Emerald ash borer</name>
    <name type="synonym">Agrilus marcopoli</name>
    <dbReference type="NCBI Taxonomy" id="224129"/>
    <lineage>
        <taxon>Eukaryota</taxon>
        <taxon>Metazoa</taxon>
        <taxon>Ecdysozoa</taxon>
        <taxon>Arthropoda</taxon>
        <taxon>Hexapoda</taxon>
        <taxon>Insecta</taxon>
        <taxon>Pterygota</taxon>
        <taxon>Neoptera</taxon>
        <taxon>Endopterygota</taxon>
        <taxon>Coleoptera</taxon>
        <taxon>Polyphaga</taxon>
        <taxon>Elateriformia</taxon>
        <taxon>Buprestoidea</taxon>
        <taxon>Buprestidae</taxon>
        <taxon>Agrilinae</taxon>
        <taxon>Agrilus</taxon>
    </lineage>
</organism>
<evidence type="ECO:0000256" key="7">
    <source>
        <dbReference type="SAM" id="Phobius"/>
    </source>
</evidence>
<dbReference type="GeneID" id="108736044"/>
<evidence type="ECO:0000313" key="8">
    <source>
        <dbReference type="Proteomes" id="UP000192223"/>
    </source>
</evidence>
<dbReference type="GO" id="GO:0016020">
    <property type="term" value="C:membrane"/>
    <property type="evidence" value="ECO:0007669"/>
    <property type="project" value="UniProtKB-SubCell"/>
</dbReference>
<dbReference type="PANTHER" id="PTHR11662:SF280">
    <property type="entry name" value="FI21844P1-RELATED"/>
    <property type="match status" value="1"/>
</dbReference>
<gene>
    <name evidence="9" type="primary">LOC108736044</name>
</gene>
<dbReference type="AlphaFoldDB" id="A0A1W4WUT9"/>
<keyword evidence="6 7" id="KW-0472">Membrane</keyword>
<dbReference type="PANTHER" id="PTHR11662">
    <property type="entry name" value="SOLUTE CARRIER FAMILY 17"/>
    <property type="match status" value="1"/>
</dbReference>
<feature type="transmembrane region" description="Helical" evidence="7">
    <location>
        <begin position="90"/>
        <end position="108"/>
    </location>
</feature>